<comment type="caution">
    <text evidence="2">The sequence shown here is derived from an EMBL/GenBank/DDBJ whole genome shotgun (WGS) entry which is preliminary data.</text>
</comment>
<protein>
    <submittedName>
        <fullName evidence="2">Uncharacterized protein</fullName>
    </submittedName>
</protein>
<gene>
    <name evidence="2" type="ORF">C5Y93_22835</name>
</gene>
<keyword evidence="1" id="KW-0732">Signal</keyword>
<evidence type="ECO:0000313" key="2">
    <source>
        <dbReference type="EMBL" id="PQO43494.1"/>
    </source>
</evidence>
<feature type="signal peptide" evidence="1">
    <location>
        <begin position="1"/>
        <end position="24"/>
    </location>
</feature>
<accession>A0A2S8GHK0</accession>
<proteinExistence type="predicted"/>
<dbReference type="EMBL" id="PUHZ01000023">
    <property type="protein sequence ID" value="PQO43494.1"/>
    <property type="molecule type" value="Genomic_DNA"/>
</dbReference>
<name>A0A2S8GHK0_9BACT</name>
<evidence type="ECO:0000256" key="1">
    <source>
        <dbReference type="SAM" id="SignalP"/>
    </source>
</evidence>
<reference evidence="2 3" key="1">
    <citation type="submission" date="2018-02" db="EMBL/GenBank/DDBJ databases">
        <title>Comparative genomes isolates from brazilian mangrove.</title>
        <authorList>
            <person name="Araujo J.E."/>
            <person name="Taketani R.G."/>
            <person name="Silva M.C.P."/>
            <person name="Loureco M.V."/>
            <person name="Andreote F.D."/>
        </authorList>
    </citation>
    <scope>NUCLEOTIDE SEQUENCE [LARGE SCALE GENOMIC DNA]</scope>
    <source>
        <strain evidence="2 3">Nap-Phe MGV</strain>
    </source>
</reference>
<sequence length="188" mass="21282">MNRKNLLLPAATAAALMLAAIAHGERPKLDVKPEQLDCFQPILKCVDRPLKSELDFLAGQTRLRLTLPKASLEPRWGTSLPAGKIEGEWILFVTLQPRMSVKDGQILHEASMDLLRAEGKRGITSLDNPLRRLIIGEYCYSLSYPSYLPTEEKELQVIREFVEQLSVECKLVDDTDPRQMMQKLILDP</sequence>
<dbReference type="Proteomes" id="UP000237819">
    <property type="component" value="Unassembled WGS sequence"/>
</dbReference>
<dbReference type="RefSeq" id="WP_105337780.1">
    <property type="nucleotide sequence ID" value="NZ_PUHZ01000023.1"/>
</dbReference>
<evidence type="ECO:0000313" key="3">
    <source>
        <dbReference type="Proteomes" id="UP000237819"/>
    </source>
</evidence>
<feature type="chain" id="PRO_5015429287" evidence="1">
    <location>
        <begin position="25"/>
        <end position="188"/>
    </location>
</feature>
<dbReference type="AlphaFoldDB" id="A0A2S8GHK0"/>
<organism evidence="2 3">
    <name type="scientific">Blastopirellula marina</name>
    <dbReference type="NCBI Taxonomy" id="124"/>
    <lineage>
        <taxon>Bacteria</taxon>
        <taxon>Pseudomonadati</taxon>
        <taxon>Planctomycetota</taxon>
        <taxon>Planctomycetia</taxon>
        <taxon>Pirellulales</taxon>
        <taxon>Pirellulaceae</taxon>
        <taxon>Blastopirellula</taxon>
    </lineage>
</organism>